<dbReference type="AlphaFoldDB" id="A0A1I2E2L2"/>
<dbReference type="PROSITE" id="PS51679">
    <property type="entry name" value="SAM_MT_C5"/>
    <property type="match status" value="1"/>
</dbReference>
<dbReference type="OrthoDB" id="9813719at2"/>
<feature type="active site" evidence="6">
    <location>
        <position position="91"/>
    </location>
</feature>
<sequence>MDKLKIIDLFSGAGGLSSGFEQTGRFEVIGAVELNPAAAETYIKNHGNNPNIIIKAEGSIQSNITEIKFKEFIDNKRVDSSKLVVIGGPPCQGFSNANRQKNYLISGNNQLVKEFVRAIDEMRPKAFLMENVKAIESVKHKFFVTQHKKDKDYSSENHLREITAMNSKYSIDKPIWKDDLITLLDSEFNSLQTAIKYIVQKKYDTPIIDDERLVSRLRVIEKEYIQKSRAKSKSKSPKSVAEIKELVNHLAGQIDQMLINNDDLGIAPVIIQALPSLQKLIDGELDLQNAKNTIGPLIDINTLLIHLRELKDEGIVNTLKVDMKSPLKVYASVKSYNVVEYLRCVFEYFDYDIDSGPITASDFGVPQKRSRFIMIGTYKARYKPELPIRKLKRLFYTRDAISDLASVPPEADMKKYKALDYPDFPIDNPLQKYFRKGSEKLHNHINTASNSLSLKRFEEIRESGGKNFHSLSDEMKDTYTDASRTQTTIYLRLNYDDHSPTVVNIRKSMWNHPENAVSLSVREAARLQSFKDKHIFCGTKDQQYQQVGNAVPPLMARAIAESLLKSLGIEPETPLDKELQELVVYENEEALV</sequence>
<evidence type="ECO:0000313" key="7">
    <source>
        <dbReference type="EMBL" id="SFE86929.1"/>
    </source>
</evidence>
<accession>A0A1I2E2L2</accession>
<dbReference type="Gene3D" id="3.40.50.150">
    <property type="entry name" value="Vaccinia Virus protein VP39"/>
    <property type="match status" value="2"/>
</dbReference>
<keyword evidence="8" id="KW-1185">Reference proteome</keyword>
<evidence type="ECO:0000313" key="8">
    <source>
        <dbReference type="Proteomes" id="UP000198855"/>
    </source>
</evidence>
<dbReference type="EC" id="2.1.1.37" evidence="1"/>
<comment type="similarity">
    <text evidence="6">Belongs to the class I-like SAM-binding methyltransferase superfamily. C5-methyltransferase family.</text>
</comment>
<dbReference type="Gene3D" id="3.90.120.10">
    <property type="entry name" value="DNA Methylase, subunit A, domain 2"/>
    <property type="match status" value="1"/>
</dbReference>
<proteinExistence type="inferred from homology"/>
<keyword evidence="3 6" id="KW-0808">Transferase</keyword>
<evidence type="ECO:0000256" key="5">
    <source>
        <dbReference type="ARBA" id="ARBA00022747"/>
    </source>
</evidence>
<evidence type="ECO:0000256" key="1">
    <source>
        <dbReference type="ARBA" id="ARBA00011975"/>
    </source>
</evidence>
<dbReference type="GO" id="GO:0003886">
    <property type="term" value="F:DNA (cytosine-5-)-methyltransferase activity"/>
    <property type="evidence" value="ECO:0007669"/>
    <property type="project" value="UniProtKB-EC"/>
</dbReference>
<protein>
    <recommendedName>
        <fullName evidence="1">DNA (cytosine-5-)-methyltransferase</fullName>
        <ecNumber evidence="1">2.1.1.37</ecNumber>
    </recommendedName>
</protein>
<name>A0A1I2E2L2_9BACL</name>
<dbReference type="InterPro" id="IPR031303">
    <property type="entry name" value="C5_meth_CS"/>
</dbReference>
<dbReference type="GO" id="GO:0003677">
    <property type="term" value="F:DNA binding"/>
    <property type="evidence" value="ECO:0007669"/>
    <property type="project" value="TreeGrafter"/>
</dbReference>
<dbReference type="Pfam" id="PF00145">
    <property type="entry name" value="DNA_methylase"/>
    <property type="match status" value="2"/>
</dbReference>
<keyword evidence="4 6" id="KW-0949">S-adenosyl-L-methionine</keyword>
<keyword evidence="2 6" id="KW-0489">Methyltransferase</keyword>
<dbReference type="PRINTS" id="PR00105">
    <property type="entry name" value="C5METTRFRASE"/>
</dbReference>
<evidence type="ECO:0000256" key="4">
    <source>
        <dbReference type="ARBA" id="ARBA00022691"/>
    </source>
</evidence>
<dbReference type="STRING" id="1045775.SAMN05216378_4396"/>
<dbReference type="PANTHER" id="PTHR10629:SF52">
    <property type="entry name" value="DNA (CYTOSINE-5)-METHYLTRANSFERASE 1"/>
    <property type="match status" value="1"/>
</dbReference>
<dbReference type="InterPro" id="IPR001525">
    <property type="entry name" value="C5_MeTfrase"/>
</dbReference>
<dbReference type="SUPFAM" id="SSF53335">
    <property type="entry name" value="S-adenosyl-L-methionine-dependent methyltransferases"/>
    <property type="match status" value="2"/>
</dbReference>
<dbReference type="EMBL" id="FOMT01000004">
    <property type="protein sequence ID" value="SFE86929.1"/>
    <property type="molecule type" value="Genomic_DNA"/>
</dbReference>
<dbReference type="PANTHER" id="PTHR10629">
    <property type="entry name" value="CYTOSINE-SPECIFIC METHYLTRANSFERASE"/>
    <property type="match status" value="1"/>
</dbReference>
<dbReference type="GO" id="GO:0044027">
    <property type="term" value="P:negative regulation of gene expression via chromosomal CpG island methylation"/>
    <property type="evidence" value="ECO:0007669"/>
    <property type="project" value="TreeGrafter"/>
</dbReference>
<dbReference type="GO" id="GO:0009307">
    <property type="term" value="P:DNA restriction-modification system"/>
    <property type="evidence" value="ECO:0007669"/>
    <property type="project" value="UniProtKB-KW"/>
</dbReference>
<dbReference type="GO" id="GO:0032259">
    <property type="term" value="P:methylation"/>
    <property type="evidence" value="ECO:0007669"/>
    <property type="project" value="UniProtKB-KW"/>
</dbReference>
<evidence type="ECO:0000256" key="2">
    <source>
        <dbReference type="ARBA" id="ARBA00022603"/>
    </source>
</evidence>
<keyword evidence="5" id="KW-0680">Restriction system</keyword>
<organism evidence="7 8">
    <name type="scientific">Paenibacillus catalpae</name>
    <dbReference type="NCBI Taxonomy" id="1045775"/>
    <lineage>
        <taxon>Bacteria</taxon>
        <taxon>Bacillati</taxon>
        <taxon>Bacillota</taxon>
        <taxon>Bacilli</taxon>
        <taxon>Bacillales</taxon>
        <taxon>Paenibacillaceae</taxon>
        <taxon>Paenibacillus</taxon>
    </lineage>
</organism>
<dbReference type="RefSeq" id="WP_091188551.1">
    <property type="nucleotide sequence ID" value="NZ_FOMT01000004.1"/>
</dbReference>
<gene>
    <name evidence="7" type="ORF">SAMN05216378_4396</name>
</gene>
<evidence type="ECO:0000256" key="3">
    <source>
        <dbReference type="ARBA" id="ARBA00022679"/>
    </source>
</evidence>
<dbReference type="InterPro" id="IPR029063">
    <property type="entry name" value="SAM-dependent_MTases_sf"/>
</dbReference>
<dbReference type="PROSITE" id="PS00095">
    <property type="entry name" value="C5_MTASE_2"/>
    <property type="match status" value="1"/>
</dbReference>
<dbReference type="InterPro" id="IPR050390">
    <property type="entry name" value="C5-Methyltransferase"/>
</dbReference>
<dbReference type="Proteomes" id="UP000198855">
    <property type="component" value="Unassembled WGS sequence"/>
</dbReference>
<reference evidence="8" key="1">
    <citation type="submission" date="2016-10" db="EMBL/GenBank/DDBJ databases">
        <authorList>
            <person name="Varghese N."/>
            <person name="Submissions S."/>
        </authorList>
    </citation>
    <scope>NUCLEOTIDE SEQUENCE [LARGE SCALE GENOMIC DNA]</scope>
    <source>
        <strain evidence="8">CGMCC 1.10784</strain>
    </source>
</reference>
<evidence type="ECO:0000256" key="6">
    <source>
        <dbReference type="PROSITE-ProRule" id="PRU01016"/>
    </source>
</evidence>